<accession>A0A2N5W5M0</accession>
<comment type="caution">
    <text evidence="2">The sequence shown here is derived from an EMBL/GenBank/DDBJ whole genome shotgun (WGS) entry which is preliminary data.</text>
</comment>
<evidence type="ECO:0000256" key="1">
    <source>
        <dbReference type="SAM" id="MobiDB-lite"/>
    </source>
</evidence>
<dbReference type="Proteomes" id="UP000235388">
    <property type="component" value="Unassembled WGS sequence"/>
</dbReference>
<feature type="compositionally biased region" description="Polar residues" evidence="1">
    <location>
        <begin position="161"/>
        <end position="172"/>
    </location>
</feature>
<feature type="region of interest" description="Disordered" evidence="1">
    <location>
        <begin position="116"/>
        <end position="186"/>
    </location>
</feature>
<gene>
    <name evidence="2" type="ORF">PCANC_02608</name>
</gene>
<organism evidence="2 3">
    <name type="scientific">Puccinia coronata f. sp. avenae</name>
    <dbReference type="NCBI Taxonomy" id="200324"/>
    <lineage>
        <taxon>Eukaryota</taxon>
        <taxon>Fungi</taxon>
        <taxon>Dikarya</taxon>
        <taxon>Basidiomycota</taxon>
        <taxon>Pucciniomycotina</taxon>
        <taxon>Pucciniomycetes</taxon>
        <taxon>Pucciniales</taxon>
        <taxon>Pucciniaceae</taxon>
        <taxon>Puccinia</taxon>
    </lineage>
</organism>
<name>A0A2N5W5M0_9BASI</name>
<protein>
    <submittedName>
        <fullName evidence="2">Uncharacterized protein</fullName>
    </submittedName>
</protein>
<evidence type="ECO:0000313" key="2">
    <source>
        <dbReference type="EMBL" id="PLW57529.1"/>
    </source>
</evidence>
<sequence length="233" mass="25304">MCSEKSKICIVSGVPPSLLSYSDPLQARQTTQLALLTDFYVFRSSDLFQAKQTTQLALRTICSIQLFHSYSLGLPIQPLSVELLAPAVCAPLEPRPCRAKNNQPYPSGNLSWCPPTGTTWPTLTDDGPPPLAPRPTQMSLSNGRPLVGGTNYPMGQAQYGHENQPNQLSPTSEVRRPPHSSAASSLGPIRTHFAGVTHRALATLEQYFPSNAIAADPKTATFWHQVDVDLQLG</sequence>
<dbReference type="AlphaFoldDB" id="A0A2N5W5M0"/>
<dbReference type="EMBL" id="PGCJ01000010">
    <property type="protein sequence ID" value="PLW57529.1"/>
    <property type="molecule type" value="Genomic_DNA"/>
</dbReference>
<evidence type="ECO:0000313" key="3">
    <source>
        <dbReference type="Proteomes" id="UP000235388"/>
    </source>
</evidence>
<proteinExistence type="predicted"/>
<reference evidence="2 3" key="1">
    <citation type="submission" date="2017-11" db="EMBL/GenBank/DDBJ databases">
        <title>De novo assembly and phasing of dikaryotic genomes from two isolates of Puccinia coronata f. sp. avenae, the causal agent of oat crown rust.</title>
        <authorList>
            <person name="Miller M.E."/>
            <person name="Zhang Y."/>
            <person name="Omidvar V."/>
            <person name="Sperschneider J."/>
            <person name="Schwessinger B."/>
            <person name="Raley C."/>
            <person name="Palmer J.M."/>
            <person name="Garnica D."/>
            <person name="Upadhyaya N."/>
            <person name="Rathjen J."/>
            <person name="Taylor J.M."/>
            <person name="Park R.F."/>
            <person name="Dodds P.N."/>
            <person name="Hirsch C.D."/>
            <person name="Kianian S.F."/>
            <person name="Figueroa M."/>
        </authorList>
    </citation>
    <scope>NUCLEOTIDE SEQUENCE [LARGE SCALE GENOMIC DNA]</scope>
    <source>
        <strain evidence="2">12NC29</strain>
    </source>
</reference>
<keyword evidence="3" id="KW-1185">Reference proteome</keyword>